<dbReference type="CDD" id="cd02869">
    <property type="entry name" value="PseudoU_synth_RluA_like"/>
    <property type="match status" value="1"/>
</dbReference>
<reference evidence="3" key="1">
    <citation type="journal article" date="2015" name="Nature">
        <title>Complex archaea that bridge the gap between prokaryotes and eukaryotes.</title>
        <authorList>
            <person name="Spang A."/>
            <person name="Saw J.H."/>
            <person name="Jorgensen S.L."/>
            <person name="Zaremba-Niedzwiedzka K."/>
            <person name="Martijn J."/>
            <person name="Lind A.E."/>
            <person name="van Eijk R."/>
            <person name="Schleper C."/>
            <person name="Guy L."/>
            <person name="Ettema T.J."/>
        </authorList>
    </citation>
    <scope>NUCLEOTIDE SEQUENCE</scope>
</reference>
<dbReference type="InterPro" id="IPR006224">
    <property type="entry name" value="PsdUridine_synth_RluA-like_CS"/>
</dbReference>
<dbReference type="InterPro" id="IPR050188">
    <property type="entry name" value="RluA_PseudoU_synthase"/>
</dbReference>
<dbReference type="GO" id="GO:0000455">
    <property type="term" value="P:enzyme-directed rRNA pseudouridine synthesis"/>
    <property type="evidence" value="ECO:0007669"/>
    <property type="project" value="TreeGrafter"/>
</dbReference>
<protein>
    <recommendedName>
        <fullName evidence="2">Pseudouridine synthase RsuA/RluA-like domain-containing protein</fullName>
    </recommendedName>
</protein>
<dbReference type="InterPro" id="IPR020103">
    <property type="entry name" value="PsdUridine_synth_cat_dom_sf"/>
</dbReference>
<comment type="similarity">
    <text evidence="1">Belongs to the pseudouridine synthase RluA family.</text>
</comment>
<dbReference type="EMBL" id="LAZR01000060">
    <property type="protein sequence ID" value="KKN97154.1"/>
    <property type="molecule type" value="Genomic_DNA"/>
</dbReference>
<dbReference type="PANTHER" id="PTHR21600">
    <property type="entry name" value="MITOCHONDRIAL RNA PSEUDOURIDINE SYNTHASE"/>
    <property type="match status" value="1"/>
</dbReference>
<evidence type="ECO:0000313" key="3">
    <source>
        <dbReference type="EMBL" id="KKN97154.1"/>
    </source>
</evidence>
<dbReference type="PANTHER" id="PTHR21600:SF87">
    <property type="entry name" value="RNA PSEUDOURIDYLATE SYNTHASE DOMAIN-CONTAINING PROTEIN 1"/>
    <property type="match status" value="1"/>
</dbReference>
<dbReference type="GO" id="GO:0009982">
    <property type="term" value="F:pseudouridine synthase activity"/>
    <property type="evidence" value="ECO:0007669"/>
    <property type="project" value="InterPro"/>
</dbReference>
<evidence type="ECO:0000256" key="1">
    <source>
        <dbReference type="ARBA" id="ARBA00010876"/>
    </source>
</evidence>
<dbReference type="GO" id="GO:0003723">
    <property type="term" value="F:RNA binding"/>
    <property type="evidence" value="ECO:0007669"/>
    <property type="project" value="InterPro"/>
</dbReference>
<proteinExistence type="inferred from homology"/>
<sequence length="242" mass="28107">MEKRKKLNIIFEDKNILVVEKPPGQIIIPDETHRLGTLLEDLLNLFPELEKVNERAGILHRLDKDTSGLILVARNKKSFEFLKKSFKERKIKKKYLALVVGKIKNNQGIIETLIARDPKDRKRQRAFLMHEPQSKRKGMRRAITEYRVLKILSDEANNYTLVEVFPETGRKHQIRVHFAHLGHPVAGDKIYGFKRQPTPRGLTRQFLHASDLKVKLPSGQMKEFHLPLTEDLEKVLDKLSNA</sequence>
<organism evidence="3">
    <name type="scientific">marine sediment metagenome</name>
    <dbReference type="NCBI Taxonomy" id="412755"/>
    <lineage>
        <taxon>unclassified sequences</taxon>
        <taxon>metagenomes</taxon>
        <taxon>ecological metagenomes</taxon>
    </lineage>
</organism>
<dbReference type="SUPFAM" id="SSF55120">
    <property type="entry name" value="Pseudouridine synthase"/>
    <property type="match status" value="1"/>
</dbReference>
<name>A0A0F9UZH7_9ZZZZ</name>
<dbReference type="InterPro" id="IPR006145">
    <property type="entry name" value="PsdUridine_synth_RsuA/RluA"/>
</dbReference>
<gene>
    <name evidence="3" type="ORF">LCGC14_0161180</name>
</gene>
<dbReference type="PROSITE" id="PS01129">
    <property type="entry name" value="PSI_RLU"/>
    <property type="match status" value="1"/>
</dbReference>
<dbReference type="InterPro" id="IPR006225">
    <property type="entry name" value="PsdUridine_synth_RluC/D"/>
</dbReference>
<dbReference type="AlphaFoldDB" id="A0A0F9UZH7"/>
<dbReference type="Pfam" id="PF00849">
    <property type="entry name" value="PseudoU_synth_2"/>
    <property type="match status" value="1"/>
</dbReference>
<dbReference type="Gene3D" id="3.30.2350.10">
    <property type="entry name" value="Pseudouridine synthase"/>
    <property type="match status" value="1"/>
</dbReference>
<feature type="domain" description="Pseudouridine synthase RsuA/RluA-like" evidence="2">
    <location>
        <begin position="15"/>
        <end position="180"/>
    </location>
</feature>
<comment type="caution">
    <text evidence="3">The sequence shown here is derived from an EMBL/GenBank/DDBJ whole genome shotgun (WGS) entry which is preliminary data.</text>
</comment>
<accession>A0A0F9UZH7</accession>
<dbReference type="NCBIfam" id="TIGR00005">
    <property type="entry name" value="rluA_subfam"/>
    <property type="match status" value="1"/>
</dbReference>
<evidence type="ECO:0000259" key="2">
    <source>
        <dbReference type="Pfam" id="PF00849"/>
    </source>
</evidence>